<accession>A0A1B3ZBH5</accession>
<keyword evidence="4" id="KW-1185">Reference proteome</keyword>
<keyword evidence="2" id="KW-0472">Membrane</keyword>
<keyword evidence="2" id="KW-0812">Transmembrane</keyword>
<evidence type="ECO:0000313" key="3">
    <source>
        <dbReference type="EMBL" id="AOH84791.1"/>
    </source>
</evidence>
<feature type="compositionally biased region" description="Basic residues" evidence="1">
    <location>
        <begin position="88"/>
        <end position="99"/>
    </location>
</feature>
<dbReference type="EMBL" id="CP014168">
    <property type="protein sequence ID" value="AOH84791.1"/>
    <property type="molecule type" value="Genomic_DNA"/>
</dbReference>
<keyword evidence="2" id="KW-1133">Transmembrane helix</keyword>
<protein>
    <recommendedName>
        <fullName evidence="5">DUF3618 domain-containing protein</fullName>
    </recommendedName>
</protein>
<dbReference type="KEGG" id="span:AWL63_13280"/>
<feature type="transmembrane region" description="Helical" evidence="2">
    <location>
        <begin position="63"/>
        <end position="84"/>
    </location>
</feature>
<dbReference type="Proteomes" id="UP000094256">
    <property type="component" value="Chromosome"/>
</dbReference>
<dbReference type="OrthoDB" id="7580602at2"/>
<gene>
    <name evidence="3" type="ORF">AWL63_13280</name>
</gene>
<name>A0A1B3ZBH5_9SPHN</name>
<dbReference type="AlphaFoldDB" id="A0A1B3ZBH5"/>
<feature type="region of interest" description="Disordered" evidence="1">
    <location>
        <begin position="88"/>
        <end position="112"/>
    </location>
</feature>
<organism evidence="3 4">
    <name type="scientific">Sphingomonas panacis</name>
    <dbReference type="NCBI Taxonomy" id="1560345"/>
    <lineage>
        <taxon>Bacteria</taxon>
        <taxon>Pseudomonadati</taxon>
        <taxon>Pseudomonadota</taxon>
        <taxon>Alphaproteobacteria</taxon>
        <taxon>Sphingomonadales</taxon>
        <taxon>Sphingomonadaceae</taxon>
        <taxon>Sphingomonas</taxon>
    </lineage>
</organism>
<evidence type="ECO:0000256" key="2">
    <source>
        <dbReference type="SAM" id="Phobius"/>
    </source>
</evidence>
<reference evidence="3 4" key="1">
    <citation type="submission" date="2016-01" db="EMBL/GenBank/DDBJ databases">
        <title>Complete genome and mega plasmid sequence of Sphingomonas panacis DCY99 elicits systemic resistance in rice to Xanthomonas oryzae.</title>
        <authorList>
            <person name="Kim Y.J."/>
            <person name="Yang D.C."/>
            <person name="Sing P."/>
        </authorList>
    </citation>
    <scope>NUCLEOTIDE SEQUENCE [LARGE SCALE GENOMIC DNA]</scope>
    <source>
        <strain evidence="3 4">DCY99</strain>
    </source>
</reference>
<dbReference type="RefSeq" id="WP_069205343.1">
    <property type="nucleotide sequence ID" value="NZ_CP014168.1"/>
</dbReference>
<dbReference type="STRING" id="1560345.AWL63_13280"/>
<feature type="compositionally biased region" description="Basic and acidic residues" evidence="1">
    <location>
        <begin position="102"/>
        <end position="112"/>
    </location>
</feature>
<evidence type="ECO:0000313" key="4">
    <source>
        <dbReference type="Proteomes" id="UP000094256"/>
    </source>
</evidence>
<evidence type="ECO:0000256" key="1">
    <source>
        <dbReference type="SAM" id="MobiDB-lite"/>
    </source>
</evidence>
<evidence type="ECO:0008006" key="5">
    <source>
        <dbReference type="Google" id="ProtNLM"/>
    </source>
</evidence>
<proteinExistence type="predicted"/>
<sequence>MSDAVDPVVVAQERARMARARLETSVAALRERVDPRTIARNATEGLREQGEAAAAAARRNPGIVAGALAVAGLLIARRPVLALFRRRRKDTKVAPKHSITHTAREGAKGKPQ</sequence>